<dbReference type="InterPro" id="IPR023576">
    <property type="entry name" value="UbiE/COQ5_MeTrFase_CS"/>
</dbReference>
<dbReference type="InterPro" id="IPR029063">
    <property type="entry name" value="SAM-dependent_MTases_sf"/>
</dbReference>
<dbReference type="HOGENOM" id="CLU_037990_0_0_10"/>
<dbReference type="PROSITE" id="PS01183">
    <property type="entry name" value="UBIE_1"/>
    <property type="match status" value="1"/>
</dbReference>
<feature type="binding site" evidence="5">
    <location>
        <position position="70"/>
    </location>
    <ligand>
        <name>S-adenosyl-L-methionine</name>
        <dbReference type="ChEBI" id="CHEBI:59789"/>
    </ligand>
</feature>
<name>F3ZT18_9BACE</name>
<evidence type="ECO:0000256" key="5">
    <source>
        <dbReference type="HAMAP-Rule" id="MF_01813"/>
    </source>
</evidence>
<feature type="binding site" evidence="5">
    <location>
        <position position="90"/>
    </location>
    <ligand>
        <name>S-adenosyl-L-methionine</name>
        <dbReference type="ChEBI" id="CHEBI:59789"/>
    </ligand>
</feature>
<keyword evidence="2 5" id="KW-0489">Methyltransferase</keyword>
<dbReference type="InterPro" id="IPR004033">
    <property type="entry name" value="UbiE/COQ5_MeTrFase"/>
</dbReference>
<sequence length="247" mass="28206">MKYAQESIKPYSTKGKKAEQVEQMFDNIAPAYDKLNHILSFSIDKIWRRKAIKWLKQYNPETIMDVATGTGDFAMLAYRKIKPQRLTGVDISDGMMNVGRVKVKKAGFDPYIVFEKEDCLNLTYEDNKFDAITAAFGIRNFESLEQGLSEMYRVLKPGGHLVILELTTPDKAPMKQLFRFYSQSIIPLFGQALTSDKRAYHYLPNTIKAFPQGEVMQSILQGIGYSEVKFERLTFGVCTMYTATKIA</sequence>
<dbReference type="STRING" id="679937.Bcop_0764"/>
<evidence type="ECO:0000313" key="6">
    <source>
        <dbReference type="EMBL" id="EGJ70980.1"/>
    </source>
</evidence>
<dbReference type="Gene3D" id="3.40.50.150">
    <property type="entry name" value="Vaccinia Virus protein VP39"/>
    <property type="match status" value="1"/>
</dbReference>
<keyword evidence="3 5" id="KW-0808">Transferase</keyword>
<dbReference type="UniPathway" id="UPA00079">
    <property type="reaction ID" value="UER00169"/>
</dbReference>
<feature type="binding site" evidence="5">
    <location>
        <begin position="118"/>
        <end position="119"/>
    </location>
    <ligand>
        <name>S-adenosyl-L-methionine</name>
        <dbReference type="ChEBI" id="CHEBI:59789"/>
    </ligand>
</feature>
<keyword evidence="4 5" id="KW-0949">S-adenosyl-L-methionine</keyword>
<keyword evidence="1 5" id="KW-0474">Menaquinone biosynthesis</keyword>
<reference evidence="6 7" key="1">
    <citation type="journal article" date="2011" name="Stand. Genomic Sci.">
        <title>Non-contiguous finished genome sequence of Bacteroides coprosuis type strain (PC139).</title>
        <authorList>
            <person name="Land M."/>
            <person name="Held B."/>
            <person name="Gronow S."/>
            <person name="Abt B."/>
            <person name="Lucas S."/>
            <person name="Del Rio T.G."/>
            <person name="Nolan M."/>
            <person name="Tice H."/>
            <person name="Cheng J.F."/>
            <person name="Pitluck S."/>
            <person name="Liolios K."/>
            <person name="Pagani I."/>
            <person name="Ivanova N."/>
            <person name="Mavromatis K."/>
            <person name="Mikhailova N."/>
            <person name="Pati A."/>
            <person name="Tapia R."/>
            <person name="Han C."/>
            <person name="Goodwin L."/>
            <person name="Chen A."/>
            <person name="Palaniappan K."/>
            <person name="Hauser L."/>
            <person name="Brambilla E.M."/>
            <person name="Rohde M."/>
            <person name="Goker M."/>
            <person name="Detter J.C."/>
            <person name="Woyke T."/>
            <person name="Bristow J."/>
            <person name="Eisen J.A."/>
            <person name="Markowitz V."/>
            <person name="Hugenholtz P."/>
            <person name="Kyrpides N.C."/>
            <person name="Klenk H.P."/>
            <person name="Lapidus A."/>
        </authorList>
    </citation>
    <scope>NUCLEOTIDE SEQUENCE</scope>
    <source>
        <strain evidence="6 7">DSM 18011</strain>
    </source>
</reference>
<evidence type="ECO:0000256" key="4">
    <source>
        <dbReference type="ARBA" id="ARBA00022691"/>
    </source>
</evidence>
<gene>
    <name evidence="5" type="primary">menG</name>
    <name evidence="6" type="ORF">Bcop_0764</name>
</gene>
<comment type="catalytic activity">
    <reaction evidence="5">
        <text>a 2-demethylmenaquinol + S-adenosyl-L-methionine = a menaquinol + S-adenosyl-L-homocysteine + H(+)</text>
        <dbReference type="Rhea" id="RHEA:42640"/>
        <dbReference type="Rhea" id="RHEA-COMP:9539"/>
        <dbReference type="Rhea" id="RHEA-COMP:9563"/>
        <dbReference type="ChEBI" id="CHEBI:15378"/>
        <dbReference type="ChEBI" id="CHEBI:18151"/>
        <dbReference type="ChEBI" id="CHEBI:55437"/>
        <dbReference type="ChEBI" id="CHEBI:57856"/>
        <dbReference type="ChEBI" id="CHEBI:59789"/>
        <dbReference type="EC" id="2.1.1.163"/>
    </reaction>
</comment>
<protein>
    <recommendedName>
        <fullName evidence="5">Demethylmenaquinone methyltransferase</fullName>
        <ecNumber evidence="5">2.1.1.163</ecNumber>
    </recommendedName>
</protein>
<dbReference type="EMBL" id="CM001167">
    <property type="protein sequence ID" value="EGJ70980.1"/>
    <property type="molecule type" value="Genomic_DNA"/>
</dbReference>
<evidence type="ECO:0000256" key="3">
    <source>
        <dbReference type="ARBA" id="ARBA00022679"/>
    </source>
</evidence>
<dbReference type="GO" id="GO:0009234">
    <property type="term" value="P:menaquinone biosynthetic process"/>
    <property type="evidence" value="ECO:0007669"/>
    <property type="project" value="UniProtKB-UniRule"/>
</dbReference>
<dbReference type="PANTHER" id="PTHR43591">
    <property type="entry name" value="METHYLTRANSFERASE"/>
    <property type="match status" value="1"/>
</dbReference>
<dbReference type="OrthoDB" id="9808140at2"/>
<dbReference type="SUPFAM" id="SSF53335">
    <property type="entry name" value="S-adenosyl-L-methionine-dependent methyltransferases"/>
    <property type="match status" value="1"/>
</dbReference>
<comment type="function">
    <text evidence="5">Methyltransferase required for the conversion of demethylmenaquinol (DMKH2) to menaquinol (MKH2).</text>
</comment>
<comment type="pathway">
    <text evidence="5">Quinol/quinone metabolism; menaquinone biosynthesis; menaquinol from 1,4-dihydroxy-2-naphthoate: step 2/2.</text>
</comment>
<dbReference type="GO" id="GO:0032259">
    <property type="term" value="P:methylation"/>
    <property type="evidence" value="ECO:0007669"/>
    <property type="project" value="UniProtKB-KW"/>
</dbReference>
<evidence type="ECO:0000256" key="1">
    <source>
        <dbReference type="ARBA" id="ARBA00022428"/>
    </source>
</evidence>
<keyword evidence="7" id="KW-1185">Reference proteome</keyword>
<dbReference type="EC" id="2.1.1.163" evidence="5"/>
<comment type="caution">
    <text evidence="5">Lacks conserved residue(s) required for the propagation of feature annotation.</text>
</comment>
<dbReference type="CDD" id="cd02440">
    <property type="entry name" value="AdoMet_MTases"/>
    <property type="match status" value="1"/>
</dbReference>
<dbReference type="NCBIfam" id="NF001244">
    <property type="entry name" value="PRK00216.1-5"/>
    <property type="match status" value="1"/>
</dbReference>
<proteinExistence type="inferred from homology"/>
<evidence type="ECO:0000256" key="2">
    <source>
        <dbReference type="ARBA" id="ARBA00022603"/>
    </source>
</evidence>
<dbReference type="PROSITE" id="PS51608">
    <property type="entry name" value="SAM_MT_UBIE"/>
    <property type="match status" value="1"/>
</dbReference>
<dbReference type="Pfam" id="PF01209">
    <property type="entry name" value="Ubie_methyltran"/>
    <property type="match status" value="1"/>
</dbReference>
<dbReference type="eggNOG" id="COG2226">
    <property type="taxonomic scope" value="Bacteria"/>
</dbReference>
<organism evidence="6 7">
    <name type="scientific">Bacteroides coprosuis DSM 18011</name>
    <dbReference type="NCBI Taxonomy" id="679937"/>
    <lineage>
        <taxon>Bacteria</taxon>
        <taxon>Pseudomonadati</taxon>
        <taxon>Bacteroidota</taxon>
        <taxon>Bacteroidia</taxon>
        <taxon>Bacteroidales</taxon>
        <taxon>Bacteroidaceae</taxon>
        <taxon>Bacteroides</taxon>
    </lineage>
</organism>
<dbReference type="GO" id="GO:0043770">
    <property type="term" value="F:demethylmenaquinone methyltransferase activity"/>
    <property type="evidence" value="ECO:0007669"/>
    <property type="project" value="UniProtKB-UniRule"/>
</dbReference>
<comment type="similarity">
    <text evidence="5">Belongs to the class I-like SAM-binding methyltransferase superfamily. MenG/UbiE family.</text>
</comment>
<dbReference type="PROSITE" id="PS01184">
    <property type="entry name" value="UBIE_2"/>
    <property type="match status" value="1"/>
</dbReference>
<accession>F3ZT18</accession>
<dbReference type="Proteomes" id="UP000018439">
    <property type="component" value="Chromosome"/>
</dbReference>
<keyword evidence="6" id="KW-0830">Ubiquinone</keyword>
<evidence type="ECO:0000313" key="7">
    <source>
        <dbReference type="Proteomes" id="UP000018439"/>
    </source>
</evidence>
<dbReference type="PANTHER" id="PTHR43591:SF24">
    <property type="entry name" value="2-METHOXY-6-POLYPRENYL-1,4-BENZOQUINOL METHYLASE, MITOCHONDRIAL"/>
    <property type="match status" value="1"/>
</dbReference>
<dbReference type="HAMAP" id="MF_01813">
    <property type="entry name" value="MenG_UbiE_methyltr"/>
    <property type="match status" value="1"/>
</dbReference>
<dbReference type="AlphaFoldDB" id="F3ZT18"/>
<dbReference type="NCBIfam" id="TIGR01934">
    <property type="entry name" value="MenG_MenH_UbiE"/>
    <property type="match status" value="1"/>
</dbReference>